<evidence type="ECO:0000313" key="2">
    <source>
        <dbReference type="EMBL" id="MCY1723018.1"/>
    </source>
</evidence>
<dbReference type="EMBL" id="JAPOHD010000065">
    <property type="protein sequence ID" value="MCY1723018.1"/>
    <property type="molecule type" value="Genomic_DNA"/>
</dbReference>
<evidence type="ECO:0000256" key="1">
    <source>
        <dbReference type="SAM" id="SignalP"/>
    </source>
</evidence>
<accession>A0A9X3F9G6</accession>
<dbReference type="Gene3D" id="2.40.160.20">
    <property type="match status" value="1"/>
</dbReference>
<dbReference type="GO" id="GO:0016787">
    <property type="term" value="F:hydrolase activity"/>
    <property type="evidence" value="ECO:0007669"/>
    <property type="project" value="UniProtKB-KW"/>
</dbReference>
<reference evidence="2" key="1">
    <citation type="submission" date="2022-11" db="EMBL/GenBank/DDBJ databases">
        <title>Marilongibacter aestuarii gen. nov., sp. nov., isolated from tidal flat sediment.</title>
        <authorList>
            <person name="Jiayan W."/>
        </authorList>
    </citation>
    <scope>NUCLEOTIDE SEQUENCE</scope>
    <source>
        <strain evidence="2">Z1-6</strain>
    </source>
</reference>
<name>A0A9X3F9G6_9BACT</name>
<dbReference type="InterPro" id="IPR018550">
    <property type="entry name" value="Lipid-A_deacylase-rel"/>
</dbReference>
<sequence>MRNINNIISVLVLVLISLFATAQEFSEFTTKDYKKDANYGWFNYVQVTGYKGQHMVSGEYADFFTDGFWGTGIRIGTQSTGRKDWQRIHNYPQYGVGVSFFNLGGTDVEELIGKPTALYFFYGAPIKRWAKYRLNGDVELGLSTDFNKYDADNNSEQIFIGATTNLHSNFGLQLYRPVSERMDMGLGLSFFHFSNGKMFSPNKGINLLALNLSASYHYNPVKRFTKSVNRDYLPALRPTFVDKALPEFQPYHEVSFMGSVGTVQPGPGRWRHEDGILDTTTAVGPRYFVNTYSVDYAYCLSHHVKFAGGLDLFYDGSTENNYDDILPQDTKLRHRTFYGVHVGFHYLVERMSFIFNYGRYVYKPFSERGKWYMRVGGRIGVSENVDIQITLKTRDGGVADFIEWGAVYKLKWK</sequence>
<protein>
    <submittedName>
        <fullName evidence="2">Acyloxyacyl hydrolase</fullName>
    </submittedName>
</protein>
<evidence type="ECO:0000313" key="3">
    <source>
        <dbReference type="Proteomes" id="UP001145087"/>
    </source>
</evidence>
<dbReference type="Proteomes" id="UP001145087">
    <property type="component" value="Unassembled WGS sequence"/>
</dbReference>
<keyword evidence="2" id="KW-0378">Hydrolase</keyword>
<comment type="caution">
    <text evidence="2">The sequence shown here is derived from an EMBL/GenBank/DDBJ whole genome shotgun (WGS) entry which is preliminary data.</text>
</comment>
<feature type="chain" id="PRO_5040921478" evidence="1">
    <location>
        <begin position="23"/>
        <end position="413"/>
    </location>
</feature>
<dbReference type="Pfam" id="PF09411">
    <property type="entry name" value="PagL"/>
    <property type="match status" value="1"/>
</dbReference>
<feature type="signal peptide" evidence="1">
    <location>
        <begin position="1"/>
        <end position="22"/>
    </location>
</feature>
<keyword evidence="3" id="KW-1185">Reference proteome</keyword>
<dbReference type="AlphaFoldDB" id="A0A9X3F9G6"/>
<proteinExistence type="predicted"/>
<gene>
    <name evidence="2" type="ORF">OU798_21905</name>
</gene>
<dbReference type="RefSeq" id="WP_343335343.1">
    <property type="nucleotide sequence ID" value="NZ_JAPOHD010000065.1"/>
</dbReference>
<organism evidence="2 3">
    <name type="scientific">Draconibacterium aestuarii</name>
    <dbReference type="NCBI Taxonomy" id="2998507"/>
    <lineage>
        <taxon>Bacteria</taxon>
        <taxon>Pseudomonadati</taxon>
        <taxon>Bacteroidota</taxon>
        <taxon>Bacteroidia</taxon>
        <taxon>Marinilabiliales</taxon>
        <taxon>Prolixibacteraceae</taxon>
        <taxon>Draconibacterium</taxon>
    </lineage>
</organism>
<keyword evidence="1" id="KW-0732">Signal</keyword>